<sequence>MEDMESVTSYDSIKNNPKSLHLLMNQFVHIELIQKRSINGYIHAIDPEGYSIILLEPRGDNYQTILIPGHSILNLSVVDSKPIIKPEEKAIHKSTTDLVERRRKLMSWFKKNQLSVTEKDDDIVLGSVIILPPYDITSIYSTNLIVTKHVRDIVEKMPDNFVED</sequence>
<accession>S4PS67</accession>
<dbReference type="Gene3D" id="2.30.30.100">
    <property type="match status" value="1"/>
</dbReference>
<dbReference type="PROSITE" id="PS52002">
    <property type="entry name" value="SM"/>
    <property type="match status" value="1"/>
</dbReference>
<reference evidence="3" key="2">
    <citation type="submission" date="2013-05" db="EMBL/GenBank/DDBJ databases">
        <authorList>
            <person name="Carter J.-M."/>
            <person name="Baker S.C."/>
            <person name="Pink R."/>
            <person name="Carter D.R.F."/>
            <person name="Collins A."/>
            <person name="Tomlin J."/>
            <person name="Gibbs M."/>
            <person name="Breuker C.J."/>
        </authorList>
    </citation>
    <scope>NUCLEOTIDE SEQUENCE</scope>
    <source>
        <tissue evidence="3">Ovary</tissue>
    </source>
</reference>
<evidence type="ECO:0000259" key="2">
    <source>
        <dbReference type="PROSITE" id="PS52002"/>
    </source>
</evidence>
<evidence type="ECO:0000313" key="3">
    <source>
        <dbReference type="EMBL" id="JAA78452.1"/>
    </source>
</evidence>
<dbReference type="SUPFAM" id="SSF50182">
    <property type="entry name" value="Sm-like ribonucleoproteins"/>
    <property type="match status" value="1"/>
</dbReference>
<feature type="domain" description="Sm" evidence="2">
    <location>
        <begin position="15"/>
        <end position="81"/>
    </location>
</feature>
<dbReference type="PROSITE" id="PS52001">
    <property type="entry name" value="AD"/>
    <property type="match status" value="1"/>
</dbReference>
<dbReference type="Pfam" id="PF20417">
    <property type="entry name" value="Gemin6_C"/>
    <property type="match status" value="1"/>
</dbReference>
<proteinExistence type="predicted"/>
<organism evidence="3">
    <name type="scientific">Pararge aegeria</name>
    <name type="common">speckled wood butterfly</name>
    <dbReference type="NCBI Taxonomy" id="116150"/>
    <lineage>
        <taxon>Eukaryota</taxon>
        <taxon>Metazoa</taxon>
        <taxon>Ecdysozoa</taxon>
        <taxon>Arthropoda</taxon>
        <taxon>Hexapoda</taxon>
        <taxon>Insecta</taxon>
        <taxon>Pterygota</taxon>
        <taxon>Neoptera</taxon>
        <taxon>Endopterygota</taxon>
        <taxon>Lepidoptera</taxon>
        <taxon>Glossata</taxon>
        <taxon>Ditrysia</taxon>
        <taxon>Papilionoidea</taxon>
        <taxon>Nymphalidae</taxon>
        <taxon>Satyrinae</taxon>
        <taxon>Satyrini</taxon>
        <taxon>Parargina</taxon>
        <taxon>Pararge</taxon>
    </lineage>
</organism>
<dbReference type="GO" id="GO:0000245">
    <property type="term" value="P:spliceosomal complex assembly"/>
    <property type="evidence" value="ECO:0007669"/>
    <property type="project" value="InterPro"/>
</dbReference>
<dbReference type="InterPro" id="IPR047574">
    <property type="entry name" value="AD"/>
</dbReference>
<name>S4PS67_9NEOP</name>
<dbReference type="AlphaFoldDB" id="S4PS67"/>
<protein>
    <submittedName>
        <fullName evidence="3">Gem-associated protein 6</fullName>
    </submittedName>
</protein>
<dbReference type="GO" id="GO:0000387">
    <property type="term" value="P:spliceosomal snRNP assembly"/>
    <property type="evidence" value="ECO:0007669"/>
    <property type="project" value="TreeGrafter"/>
</dbReference>
<dbReference type="InterPro" id="IPR046856">
    <property type="entry name" value="Gemin6_C"/>
</dbReference>
<dbReference type="PANTHER" id="PTHR14710">
    <property type="entry name" value="GEM-ASSOCIATED PROTEIN 6"/>
    <property type="match status" value="1"/>
</dbReference>
<feature type="domain" description="AD" evidence="1">
    <location>
        <begin position="76"/>
        <end position="162"/>
    </location>
</feature>
<dbReference type="InterPro" id="IPR009422">
    <property type="entry name" value="Gemin6"/>
</dbReference>
<dbReference type="GO" id="GO:0005634">
    <property type="term" value="C:nucleus"/>
    <property type="evidence" value="ECO:0007669"/>
    <property type="project" value="InterPro"/>
</dbReference>
<dbReference type="InterPro" id="IPR047575">
    <property type="entry name" value="Sm"/>
</dbReference>
<dbReference type="GO" id="GO:0032797">
    <property type="term" value="C:SMN complex"/>
    <property type="evidence" value="ECO:0007669"/>
    <property type="project" value="TreeGrafter"/>
</dbReference>
<dbReference type="InterPro" id="IPR010920">
    <property type="entry name" value="LSM_dom_sf"/>
</dbReference>
<dbReference type="EMBL" id="GAIX01014108">
    <property type="protein sequence ID" value="JAA78452.1"/>
    <property type="molecule type" value="Transcribed_RNA"/>
</dbReference>
<evidence type="ECO:0000259" key="1">
    <source>
        <dbReference type="PROSITE" id="PS52001"/>
    </source>
</evidence>
<dbReference type="PANTHER" id="PTHR14710:SF2">
    <property type="entry name" value="GEM-ASSOCIATED PROTEIN 6"/>
    <property type="match status" value="1"/>
</dbReference>
<dbReference type="GO" id="GO:0003723">
    <property type="term" value="F:RNA binding"/>
    <property type="evidence" value="ECO:0007669"/>
    <property type="project" value="InterPro"/>
</dbReference>
<reference evidence="3" key="1">
    <citation type="journal article" date="2013" name="BMC Genomics">
        <title>Unscrambling butterfly oogenesis.</title>
        <authorList>
            <person name="Carter J.M."/>
            <person name="Baker S.C."/>
            <person name="Pink R."/>
            <person name="Carter D.R."/>
            <person name="Collins A."/>
            <person name="Tomlin J."/>
            <person name="Gibbs M."/>
            <person name="Breuker C.J."/>
        </authorList>
    </citation>
    <scope>NUCLEOTIDE SEQUENCE</scope>
    <source>
        <tissue evidence="3">Ovary</tissue>
    </source>
</reference>